<evidence type="ECO:0000256" key="4">
    <source>
        <dbReference type="ARBA" id="ARBA00023163"/>
    </source>
</evidence>
<feature type="domain" description="Response regulatory" evidence="7">
    <location>
        <begin position="18"/>
        <end position="134"/>
    </location>
</feature>
<dbReference type="PROSITE" id="PS50043">
    <property type="entry name" value="HTH_LUXR_2"/>
    <property type="match status" value="1"/>
</dbReference>
<dbReference type="CDD" id="cd17535">
    <property type="entry name" value="REC_NarL-like"/>
    <property type="match status" value="1"/>
</dbReference>
<dbReference type="InterPro" id="IPR039420">
    <property type="entry name" value="WalR-like"/>
</dbReference>
<dbReference type="InterPro" id="IPR000792">
    <property type="entry name" value="Tscrpt_reg_LuxR_C"/>
</dbReference>
<dbReference type="SUPFAM" id="SSF52172">
    <property type="entry name" value="CheY-like"/>
    <property type="match status" value="1"/>
</dbReference>
<dbReference type="SMART" id="SM00421">
    <property type="entry name" value="HTH_LUXR"/>
    <property type="match status" value="1"/>
</dbReference>
<name>I0BAN7_9BACL</name>
<evidence type="ECO:0000259" key="7">
    <source>
        <dbReference type="PROSITE" id="PS50110"/>
    </source>
</evidence>
<evidence type="ECO:0000259" key="6">
    <source>
        <dbReference type="PROSITE" id="PS50043"/>
    </source>
</evidence>
<protein>
    <submittedName>
        <fullName evidence="8">LuxR family transcriptional regulator</fullName>
    </submittedName>
</protein>
<dbReference type="InterPro" id="IPR011006">
    <property type="entry name" value="CheY-like_superfamily"/>
</dbReference>
<feature type="modified residue" description="4-aspartylphosphate" evidence="5">
    <location>
        <position position="69"/>
    </location>
</feature>
<dbReference type="PRINTS" id="PR00038">
    <property type="entry name" value="HTHLUXR"/>
</dbReference>
<dbReference type="GO" id="GO:0003677">
    <property type="term" value="F:DNA binding"/>
    <property type="evidence" value="ECO:0007669"/>
    <property type="project" value="UniProtKB-KW"/>
</dbReference>
<keyword evidence="2" id="KW-0805">Transcription regulation</keyword>
<dbReference type="AlphaFoldDB" id="I0BAN7"/>
<keyword evidence="3" id="KW-0238">DNA-binding</keyword>
<organism evidence="8 9">
    <name type="scientific">Paenibacillus mucilaginosus K02</name>
    <dbReference type="NCBI Taxonomy" id="997761"/>
    <lineage>
        <taxon>Bacteria</taxon>
        <taxon>Bacillati</taxon>
        <taxon>Bacillota</taxon>
        <taxon>Bacilli</taxon>
        <taxon>Bacillales</taxon>
        <taxon>Paenibacillaceae</taxon>
        <taxon>Paenibacillus</taxon>
    </lineage>
</organism>
<keyword evidence="1 5" id="KW-0597">Phosphoprotein</keyword>
<accession>I0BAN7</accession>
<dbReference type="PROSITE" id="PS50110">
    <property type="entry name" value="RESPONSE_REGULATORY"/>
    <property type="match status" value="1"/>
</dbReference>
<dbReference type="Proteomes" id="UP000007392">
    <property type="component" value="Chromosome"/>
</dbReference>
<dbReference type="SUPFAM" id="SSF46894">
    <property type="entry name" value="C-terminal effector domain of the bipartite response regulators"/>
    <property type="match status" value="1"/>
</dbReference>
<reference evidence="8 9" key="1">
    <citation type="submission" date="2013-06" db="EMBL/GenBank/DDBJ databases">
        <title>Complete genome sequence of Paenibacillus mucilaginosus K02.</title>
        <authorList>
            <person name="Xiao B."/>
            <person name="Sun L."/>
            <person name="Xiao L."/>
            <person name="Lian B."/>
        </authorList>
    </citation>
    <scope>NUCLEOTIDE SEQUENCE [LARGE SCALE GENOMIC DNA]</scope>
    <source>
        <strain evidence="8 9">K02</strain>
    </source>
</reference>
<dbReference type="EMBL" id="CP003422">
    <property type="protein sequence ID" value="AFH59434.2"/>
    <property type="molecule type" value="Genomic_DNA"/>
</dbReference>
<proteinExistence type="predicted"/>
<gene>
    <name evidence="8" type="ORF">B2K_01605</name>
</gene>
<dbReference type="InterPro" id="IPR058245">
    <property type="entry name" value="NreC/VraR/RcsB-like_REC"/>
</dbReference>
<dbReference type="Pfam" id="PF00196">
    <property type="entry name" value="GerE"/>
    <property type="match status" value="1"/>
</dbReference>
<dbReference type="PANTHER" id="PTHR43214">
    <property type="entry name" value="TWO-COMPONENT RESPONSE REGULATOR"/>
    <property type="match status" value="1"/>
</dbReference>
<dbReference type="Pfam" id="PF00072">
    <property type="entry name" value="Response_reg"/>
    <property type="match status" value="1"/>
</dbReference>
<dbReference type="GO" id="GO:0000160">
    <property type="term" value="P:phosphorelay signal transduction system"/>
    <property type="evidence" value="ECO:0007669"/>
    <property type="project" value="InterPro"/>
</dbReference>
<sequence length="235" mass="25879">MLYNGSMNGVKTMNSATTIVLADDQTLMRDGLHTILTLEDDLEVVGTAENGQQALELVEQLRPNLVLMDIQMPVMNGIESTKRIKKQFPETIILILTTFAEDDYIVEGLANGASGFLLKDMPGDKLIQSIRDCVKGQLMMPAVIASKLAARLSSASAAATAEFDPKRLKSEGISFTEREKNIISLMMEGKNNRQIAGLLFMSEGTVKNYVSMIYNKIGTNDRTKAILALKEWMTP</sequence>
<dbReference type="SMART" id="SM00448">
    <property type="entry name" value="REC"/>
    <property type="match status" value="1"/>
</dbReference>
<evidence type="ECO:0000256" key="5">
    <source>
        <dbReference type="PROSITE-ProRule" id="PRU00169"/>
    </source>
</evidence>
<feature type="domain" description="HTH luxR-type" evidence="6">
    <location>
        <begin position="168"/>
        <end position="233"/>
    </location>
</feature>
<dbReference type="Gene3D" id="3.40.50.2300">
    <property type="match status" value="1"/>
</dbReference>
<dbReference type="KEGG" id="pmw:B2K_01605"/>
<dbReference type="InterPro" id="IPR016032">
    <property type="entry name" value="Sig_transdc_resp-reg_C-effctor"/>
</dbReference>
<dbReference type="GO" id="GO:0006355">
    <property type="term" value="P:regulation of DNA-templated transcription"/>
    <property type="evidence" value="ECO:0007669"/>
    <property type="project" value="InterPro"/>
</dbReference>
<evidence type="ECO:0000313" key="8">
    <source>
        <dbReference type="EMBL" id="AFH59434.2"/>
    </source>
</evidence>
<dbReference type="PANTHER" id="PTHR43214:SF43">
    <property type="entry name" value="TWO-COMPONENT RESPONSE REGULATOR"/>
    <property type="match status" value="1"/>
</dbReference>
<evidence type="ECO:0000256" key="1">
    <source>
        <dbReference type="ARBA" id="ARBA00022553"/>
    </source>
</evidence>
<evidence type="ECO:0000256" key="3">
    <source>
        <dbReference type="ARBA" id="ARBA00023125"/>
    </source>
</evidence>
<keyword evidence="4" id="KW-0804">Transcription</keyword>
<evidence type="ECO:0000313" key="9">
    <source>
        <dbReference type="Proteomes" id="UP000007392"/>
    </source>
</evidence>
<evidence type="ECO:0000256" key="2">
    <source>
        <dbReference type="ARBA" id="ARBA00023015"/>
    </source>
</evidence>
<dbReference type="CDD" id="cd06170">
    <property type="entry name" value="LuxR_C_like"/>
    <property type="match status" value="1"/>
</dbReference>
<dbReference type="InterPro" id="IPR001789">
    <property type="entry name" value="Sig_transdc_resp-reg_receiver"/>
</dbReference>
<dbReference type="HOGENOM" id="CLU_000445_90_10_9"/>